<keyword evidence="3" id="KW-0807">Transducer</keyword>
<evidence type="ECO:0000256" key="4">
    <source>
        <dbReference type="SAM" id="MobiDB-lite"/>
    </source>
</evidence>
<dbReference type="Gene3D" id="6.10.340.10">
    <property type="match status" value="1"/>
</dbReference>
<dbReference type="PROSITE" id="PS50885">
    <property type="entry name" value="HAMP"/>
    <property type="match status" value="2"/>
</dbReference>
<evidence type="ECO:0000313" key="8">
    <source>
        <dbReference type="EMBL" id="MDE8651684.1"/>
    </source>
</evidence>
<feature type="transmembrane region" description="Helical" evidence="5">
    <location>
        <begin position="12"/>
        <end position="31"/>
    </location>
</feature>
<proteinExistence type="inferred from homology"/>
<evidence type="ECO:0000313" key="9">
    <source>
        <dbReference type="Proteomes" id="UP001216253"/>
    </source>
</evidence>
<feature type="compositionally biased region" description="Low complexity" evidence="4">
    <location>
        <begin position="587"/>
        <end position="598"/>
    </location>
</feature>
<dbReference type="EMBL" id="JARESE010000020">
    <property type="protein sequence ID" value="MDE8651684.1"/>
    <property type="molecule type" value="Genomic_DNA"/>
</dbReference>
<dbReference type="SMART" id="SM00304">
    <property type="entry name" value="HAMP"/>
    <property type="match status" value="2"/>
</dbReference>
<dbReference type="SMART" id="SM00283">
    <property type="entry name" value="MA"/>
    <property type="match status" value="1"/>
</dbReference>
<evidence type="ECO:0000259" key="7">
    <source>
        <dbReference type="PROSITE" id="PS50885"/>
    </source>
</evidence>
<keyword evidence="1" id="KW-0145">Chemotaxis</keyword>
<feature type="domain" description="HAMP" evidence="7">
    <location>
        <begin position="207"/>
        <end position="260"/>
    </location>
</feature>
<accession>A0ABT5WNR5</accession>
<dbReference type="InterPro" id="IPR004089">
    <property type="entry name" value="MCPsignal_dom"/>
</dbReference>
<keyword evidence="5" id="KW-0472">Membrane</keyword>
<protein>
    <submittedName>
        <fullName evidence="8">HAMP domain-containing methyl-accepting chemotaxis protein</fullName>
    </submittedName>
</protein>
<dbReference type="PRINTS" id="PR00260">
    <property type="entry name" value="CHEMTRNSDUCR"/>
</dbReference>
<dbReference type="Pfam" id="PF00015">
    <property type="entry name" value="MCPsignal"/>
    <property type="match status" value="1"/>
</dbReference>
<dbReference type="RefSeq" id="WP_275227783.1">
    <property type="nucleotide sequence ID" value="NZ_JARESE010000020.1"/>
</dbReference>
<dbReference type="CDD" id="cd11386">
    <property type="entry name" value="MCP_signal"/>
    <property type="match status" value="1"/>
</dbReference>
<reference evidence="8 9" key="1">
    <citation type="submission" date="2023-03" db="EMBL/GenBank/DDBJ databases">
        <title>NovoSphingobium album sp. nov. isolated from polycyclic aromatic hydrocarbons- and heavy-metal polluted soil.</title>
        <authorList>
            <person name="Liu Z."/>
            <person name="Wang K."/>
        </authorList>
    </citation>
    <scope>NUCLEOTIDE SEQUENCE [LARGE SCALE GENOMIC DNA]</scope>
    <source>
        <strain evidence="8 9">H3SJ31-1</strain>
    </source>
</reference>
<feature type="region of interest" description="Disordered" evidence="4">
    <location>
        <begin position="564"/>
        <end position="598"/>
    </location>
</feature>
<evidence type="ECO:0000256" key="3">
    <source>
        <dbReference type="PROSITE-ProRule" id="PRU00284"/>
    </source>
</evidence>
<sequence>MIKDQTRTGGRVLGALVIMAVVLTGFVISQIRFGGPIQRKHALQDEMLADILPPPAFVVEPYLHATLIADDPASAGEELRALDALHQEFRDRQAYWRQTPMPPQVQARLDRVLGKADAFWRAVDTRFTPAVRAGDGAAIRDIHRRILTPLYHQQHDEVVKLVEMSRAYSEAELASDRRVVFLCLAASGAIALLLVAALQLAAWLIQRRIVAPLGVASDAIGSLASGDYAIAIAGLDREDELGRMARSMDVFRRAGLAQRDFEQAQREVVEALSVGLGKLAAKDLEFRLDQPFPESYEAVRANFNQALDALMQALGTVRVGAAGVMASVVEIRAASDDLAIRNEQQAANLEETAAAMEMVTGRVDAASGSADEAQEAIAQAHRQATEGGEVVHRAIEAMAAIEQSAQEISKIINVIDGIAFQTNLLALNAGVEAARAGDAGKGFAVVANEVRALAQRSADAAQDIKALILNSSTQVGAGVELVGQTGEKLTAIVAQVGAVHALVASMAASTDDQAQNLNQVNSAVREMDLTTQRNAAMVEQTTAATRRLEQEAMGLSQLVSTFRTRERDTRPDGPNARALRRQTAVGAEPAPASFSAAA</sequence>
<keyword evidence="9" id="KW-1185">Reference proteome</keyword>
<dbReference type="PANTHER" id="PTHR43531:SF11">
    <property type="entry name" value="METHYL-ACCEPTING CHEMOTAXIS PROTEIN 3"/>
    <property type="match status" value="1"/>
</dbReference>
<feature type="domain" description="Methyl-accepting transducer" evidence="6">
    <location>
        <begin position="320"/>
        <end position="549"/>
    </location>
</feature>
<dbReference type="InterPro" id="IPR003660">
    <property type="entry name" value="HAMP_dom"/>
</dbReference>
<organism evidence="8 9">
    <name type="scientific">Novosphingobium album</name>
    <name type="common">ex Liu et al. 2023</name>
    <dbReference type="NCBI Taxonomy" id="3031130"/>
    <lineage>
        <taxon>Bacteria</taxon>
        <taxon>Pseudomonadati</taxon>
        <taxon>Pseudomonadota</taxon>
        <taxon>Alphaproteobacteria</taxon>
        <taxon>Sphingomonadales</taxon>
        <taxon>Sphingomonadaceae</taxon>
        <taxon>Novosphingobium</taxon>
    </lineage>
</organism>
<dbReference type="InterPro" id="IPR051310">
    <property type="entry name" value="MCP_chemotaxis"/>
</dbReference>
<dbReference type="Pfam" id="PF00672">
    <property type="entry name" value="HAMP"/>
    <property type="match status" value="1"/>
</dbReference>
<comment type="similarity">
    <text evidence="2">Belongs to the methyl-accepting chemotaxis (MCP) protein family.</text>
</comment>
<dbReference type="Gene3D" id="1.10.287.950">
    <property type="entry name" value="Methyl-accepting chemotaxis protein"/>
    <property type="match status" value="1"/>
</dbReference>
<evidence type="ECO:0000256" key="1">
    <source>
        <dbReference type="ARBA" id="ARBA00022500"/>
    </source>
</evidence>
<dbReference type="Proteomes" id="UP001216253">
    <property type="component" value="Unassembled WGS sequence"/>
</dbReference>
<dbReference type="PANTHER" id="PTHR43531">
    <property type="entry name" value="PROTEIN ICFG"/>
    <property type="match status" value="1"/>
</dbReference>
<dbReference type="SUPFAM" id="SSF158472">
    <property type="entry name" value="HAMP domain-like"/>
    <property type="match status" value="1"/>
</dbReference>
<feature type="domain" description="HAMP" evidence="7">
    <location>
        <begin position="263"/>
        <end position="315"/>
    </location>
</feature>
<dbReference type="SUPFAM" id="SSF58104">
    <property type="entry name" value="Methyl-accepting chemotaxis protein (MCP) signaling domain"/>
    <property type="match status" value="1"/>
</dbReference>
<evidence type="ECO:0000259" key="6">
    <source>
        <dbReference type="PROSITE" id="PS50111"/>
    </source>
</evidence>
<keyword evidence="5" id="KW-0812">Transmembrane</keyword>
<name>A0ABT5WNR5_9SPHN</name>
<evidence type="ECO:0000256" key="2">
    <source>
        <dbReference type="ARBA" id="ARBA00029447"/>
    </source>
</evidence>
<gene>
    <name evidence="8" type="ORF">PYV00_08115</name>
</gene>
<comment type="caution">
    <text evidence="8">The sequence shown here is derived from an EMBL/GenBank/DDBJ whole genome shotgun (WGS) entry which is preliminary data.</text>
</comment>
<dbReference type="PROSITE" id="PS50111">
    <property type="entry name" value="CHEMOTAXIS_TRANSDUC_2"/>
    <property type="match status" value="1"/>
</dbReference>
<evidence type="ECO:0000256" key="5">
    <source>
        <dbReference type="SAM" id="Phobius"/>
    </source>
</evidence>
<keyword evidence="5" id="KW-1133">Transmembrane helix</keyword>
<dbReference type="InterPro" id="IPR004090">
    <property type="entry name" value="Chemotax_Me-accpt_rcpt"/>
</dbReference>